<dbReference type="EMBL" id="CAJPEV010002824">
    <property type="protein sequence ID" value="CAG0898145.1"/>
    <property type="molecule type" value="Genomic_DNA"/>
</dbReference>
<dbReference type="Pfam" id="PF00619">
    <property type="entry name" value="CARD"/>
    <property type="match status" value="1"/>
</dbReference>
<name>A0A7R9AA72_9CRUS</name>
<protein>
    <recommendedName>
        <fullName evidence="1">CARD domain-containing protein</fullName>
    </recommendedName>
</protein>
<dbReference type="AlphaFoldDB" id="A0A7R9AA72"/>
<evidence type="ECO:0000313" key="3">
    <source>
        <dbReference type="Proteomes" id="UP000677054"/>
    </source>
</evidence>
<dbReference type="SMART" id="SM00114">
    <property type="entry name" value="CARD"/>
    <property type="match status" value="1"/>
</dbReference>
<evidence type="ECO:0000313" key="2">
    <source>
        <dbReference type="EMBL" id="CAD7250379.1"/>
    </source>
</evidence>
<sequence>MAKKSVRDREAKVLTFFSEELEFINFDKVLLDLRDKEIVTHREYLAVAKMNDSKEKVLFLLECLPRSGDGAFPSFVEALQKWDHVDLAKKLKDGEVFF</sequence>
<dbReference type="GO" id="GO:0042981">
    <property type="term" value="P:regulation of apoptotic process"/>
    <property type="evidence" value="ECO:0007669"/>
    <property type="project" value="InterPro"/>
</dbReference>
<organism evidence="2">
    <name type="scientific">Darwinula stevensoni</name>
    <dbReference type="NCBI Taxonomy" id="69355"/>
    <lineage>
        <taxon>Eukaryota</taxon>
        <taxon>Metazoa</taxon>
        <taxon>Ecdysozoa</taxon>
        <taxon>Arthropoda</taxon>
        <taxon>Crustacea</taxon>
        <taxon>Oligostraca</taxon>
        <taxon>Ostracoda</taxon>
        <taxon>Podocopa</taxon>
        <taxon>Podocopida</taxon>
        <taxon>Darwinulocopina</taxon>
        <taxon>Darwinuloidea</taxon>
        <taxon>Darwinulidae</taxon>
        <taxon>Darwinula</taxon>
    </lineage>
</organism>
<reference evidence="2" key="1">
    <citation type="submission" date="2020-11" db="EMBL/GenBank/DDBJ databases">
        <authorList>
            <person name="Tran Van P."/>
        </authorList>
    </citation>
    <scope>NUCLEOTIDE SEQUENCE</scope>
</reference>
<gene>
    <name evidence="2" type="ORF">DSTB1V02_LOCUS10156</name>
</gene>
<feature type="domain" description="CARD" evidence="1">
    <location>
        <begin position="1"/>
        <end position="94"/>
    </location>
</feature>
<proteinExistence type="predicted"/>
<dbReference type="Gene3D" id="1.10.533.10">
    <property type="entry name" value="Death Domain, Fas"/>
    <property type="match status" value="1"/>
</dbReference>
<dbReference type="PROSITE" id="PS50209">
    <property type="entry name" value="CARD"/>
    <property type="match status" value="1"/>
</dbReference>
<dbReference type="CDD" id="cd01671">
    <property type="entry name" value="CARD"/>
    <property type="match status" value="1"/>
</dbReference>
<dbReference type="Proteomes" id="UP000677054">
    <property type="component" value="Unassembled WGS sequence"/>
</dbReference>
<accession>A0A7R9AA72</accession>
<evidence type="ECO:0000259" key="1">
    <source>
        <dbReference type="PROSITE" id="PS50209"/>
    </source>
</evidence>
<dbReference type="InterPro" id="IPR011029">
    <property type="entry name" value="DEATH-like_dom_sf"/>
</dbReference>
<keyword evidence="3" id="KW-1185">Reference proteome</keyword>
<dbReference type="SUPFAM" id="SSF47986">
    <property type="entry name" value="DEATH domain"/>
    <property type="match status" value="1"/>
</dbReference>
<dbReference type="EMBL" id="LR902341">
    <property type="protein sequence ID" value="CAD7250379.1"/>
    <property type="molecule type" value="Genomic_DNA"/>
</dbReference>
<dbReference type="InterPro" id="IPR001315">
    <property type="entry name" value="CARD"/>
</dbReference>